<dbReference type="Pfam" id="PF00795">
    <property type="entry name" value="CN_hydrolase"/>
    <property type="match status" value="1"/>
</dbReference>
<dbReference type="InterPro" id="IPR045254">
    <property type="entry name" value="Nit1/2_C-N_Hydrolase"/>
</dbReference>
<gene>
    <name evidence="3" type="ORF">MNBD_ALPHA06-1998</name>
</gene>
<evidence type="ECO:0000313" key="3">
    <source>
        <dbReference type="EMBL" id="VAW00817.1"/>
    </source>
</evidence>
<dbReference type="PANTHER" id="PTHR23088">
    <property type="entry name" value="NITRILASE-RELATED"/>
    <property type="match status" value="1"/>
</dbReference>
<name>A0A3B0SIQ4_9ZZZZ</name>
<dbReference type="GO" id="GO:0016811">
    <property type="term" value="F:hydrolase activity, acting on carbon-nitrogen (but not peptide) bonds, in linear amides"/>
    <property type="evidence" value="ECO:0007669"/>
    <property type="project" value="InterPro"/>
</dbReference>
<organism evidence="3">
    <name type="scientific">hydrothermal vent metagenome</name>
    <dbReference type="NCBI Taxonomy" id="652676"/>
    <lineage>
        <taxon>unclassified sequences</taxon>
        <taxon>metagenomes</taxon>
        <taxon>ecological metagenomes</taxon>
    </lineage>
</organism>
<dbReference type="CDD" id="cd07572">
    <property type="entry name" value="nit"/>
    <property type="match status" value="1"/>
</dbReference>
<dbReference type="SUPFAM" id="SSF56317">
    <property type="entry name" value="Carbon-nitrogen hydrolase"/>
    <property type="match status" value="1"/>
</dbReference>
<evidence type="ECO:0000259" key="2">
    <source>
        <dbReference type="PROSITE" id="PS50263"/>
    </source>
</evidence>
<accession>A0A3B0SIQ4</accession>
<proteinExistence type="predicted"/>
<dbReference type="PANTHER" id="PTHR23088:SF27">
    <property type="entry name" value="DEAMINATED GLUTATHIONE AMIDASE"/>
    <property type="match status" value="1"/>
</dbReference>
<keyword evidence="1" id="KW-0378">Hydrolase</keyword>
<reference evidence="3" key="1">
    <citation type="submission" date="2018-06" db="EMBL/GenBank/DDBJ databases">
        <authorList>
            <person name="Zhirakovskaya E."/>
        </authorList>
    </citation>
    <scope>NUCLEOTIDE SEQUENCE</scope>
</reference>
<protein>
    <submittedName>
        <fullName evidence="3">FIG003879: Uncharacterized subgroup of the nitrilase superfamily</fullName>
    </submittedName>
</protein>
<dbReference type="Gene3D" id="3.60.110.10">
    <property type="entry name" value="Carbon-nitrogen hydrolase"/>
    <property type="match status" value="1"/>
</dbReference>
<dbReference type="PROSITE" id="PS50263">
    <property type="entry name" value="CN_HYDROLASE"/>
    <property type="match status" value="1"/>
</dbReference>
<sequence length="264" mass="28899">MCCGTDPDANFAQAQKWIRKAAADGAKFIATPENTNLLQMDRCLLLRQICTQDEDPILRQFCGLAKALNITLLLGSLAIRVSKNKAANRSFVISPDGKISAQYDKIHLFDVQISSKQVWRESDHIQPGHTAIVTDIGAAKLGLSICYDLRFAKLYRQLAEAGAQILAVPAAFTRTTGKAHWQTLLQARAIETASFVIAPAQGGTHVDGRKTWGHSMVIDPWGKVIAELQHDHPGVLLADIDLALVAKTRARIPVLEQTQEFDGP</sequence>
<dbReference type="InterPro" id="IPR036526">
    <property type="entry name" value="C-N_Hydrolase_sf"/>
</dbReference>
<dbReference type="AlphaFoldDB" id="A0A3B0SIQ4"/>
<feature type="domain" description="CN hydrolase" evidence="2">
    <location>
        <begin position="1"/>
        <end position="242"/>
    </location>
</feature>
<evidence type="ECO:0000256" key="1">
    <source>
        <dbReference type="ARBA" id="ARBA00022801"/>
    </source>
</evidence>
<dbReference type="InterPro" id="IPR003010">
    <property type="entry name" value="C-N_Hydrolase"/>
</dbReference>
<dbReference type="EMBL" id="UOEE01000304">
    <property type="protein sequence ID" value="VAW00817.1"/>
    <property type="molecule type" value="Genomic_DNA"/>
</dbReference>